<dbReference type="KEGG" id="htl:HPTL_2087"/>
<gene>
    <name evidence="1" type="ORF">HPTL_2087</name>
</gene>
<evidence type="ECO:0000313" key="1">
    <source>
        <dbReference type="EMBL" id="BBD78341.1"/>
    </source>
</evidence>
<protein>
    <submittedName>
        <fullName evidence="1">Metal-binding protein</fullName>
    </submittedName>
</protein>
<proteinExistence type="predicted"/>
<evidence type="ECO:0000313" key="2">
    <source>
        <dbReference type="Proteomes" id="UP000262004"/>
    </source>
</evidence>
<dbReference type="InterPro" id="IPR007332">
    <property type="entry name" value="DUF411"/>
</dbReference>
<dbReference type="RefSeq" id="WP_346731653.1">
    <property type="nucleotide sequence ID" value="NZ_AP018558.1"/>
</dbReference>
<dbReference type="EMBL" id="AP018558">
    <property type="protein sequence ID" value="BBD78341.1"/>
    <property type="molecule type" value="Genomic_DNA"/>
</dbReference>
<name>A0A2Z6E0M3_HYDTE</name>
<sequence length="148" mass="16097">MGLALSFLATSSFASGKEFAEESPLVKVWKSPYCGCCKEWIAHMQANGFQVQTFEVGNSEVRSRLGMPMRYGSCHTAVVQGYVIEGHVPAADVKRLLAEKPNALGLAVPGMVIGSPGMDGPAYEGRKDPYDVLLIQRNGEAEVYHAYR</sequence>
<reference evidence="1 2" key="1">
    <citation type="submission" date="2018-04" db="EMBL/GenBank/DDBJ databases">
        <title>Complete genome sequence of Hydrogenophilus thermoluteolus TH-1.</title>
        <authorList>
            <person name="Arai H."/>
        </authorList>
    </citation>
    <scope>NUCLEOTIDE SEQUENCE [LARGE SCALE GENOMIC DNA]</scope>
    <source>
        <strain evidence="1 2">TH-1</strain>
    </source>
</reference>
<organism evidence="1 2">
    <name type="scientific">Hydrogenophilus thermoluteolus</name>
    <name type="common">Pseudomonas hydrogenothermophila</name>
    <dbReference type="NCBI Taxonomy" id="297"/>
    <lineage>
        <taxon>Bacteria</taxon>
        <taxon>Pseudomonadati</taxon>
        <taxon>Pseudomonadota</taxon>
        <taxon>Hydrogenophilia</taxon>
        <taxon>Hydrogenophilales</taxon>
        <taxon>Hydrogenophilaceae</taxon>
        <taxon>Hydrogenophilus</taxon>
    </lineage>
</organism>
<dbReference type="Pfam" id="PF04214">
    <property type="entry name" value="DUF411"/>
    <property type="match status" value="1"/>
</dbReference>
<keyword evidence="2" id="KW-1185">Reference proteome</keyword>
<dbReference type="AlphaFoldDB" id="A0A2Z6E0M3"/>
<dbReference type="Proteomes" id="UP000262004">
    <property type="component" value="Chromosome"/>
</dbReference>
<accession>A0A2Z6E0M3</accession>